<reference evidence="1" key="2">
    <citation type="journal article" date="2022" name="New Phytol.">
        <title>Evolutionary transition to the ectomycorrhizal habit in the genomes of a hyperdiverse lineage of mushroom-forming fungi.</title>
        <authorList>
            <person name="Looney B."/>
            <person name="Miyauchi S."/>
            <person name="Morin E."/>
            <person name="Drula E."/>
            <person name="Courty P.E."/>
            <person name="Kohler A."/>
            <person name="Kuo A."/>
            <person name="LaButti K."/>
            <person name="Pangilinan J."/>
            <person name="Lipzen A."/>
            <person name="Riley R."/>
            <person name="Andreopoulos W."/>
            <person name="He G."/>
            <person name="Johnson J."/>
            <person name="Nolan M."/>
            <person name="Tritt A."/>
            <person name="Barry K.W."/>
            <person name="Grigoriev I.V."/>
            <person name="Nagy L.G."/>
            <person name="Hibbett D."/>
            <person name="Henrissat B."/>
            <person name="Matheny P.B."/>
            <person name="Labbe J."/>
            <person name="Martin F.M."/>
        </authorList>
    </citation>
    <scope>NUCLEOTIDE SEQUENCE</scope>
    <source>
        <strain evidence="1">FP105234-sp</strain>
    </source>
</reference>
<sequence>MGNSRSRLPPPATPCHESSSMTTSSTLTVTDKLEAASTTAKDHADLTDKPYAASDTAKVVPSLGALVKDHADLNKVDPAVLSVALFKAMGYSDSVGSDKFYPPAEFVTYLEFIECKARGNTSRTKPAESLSEAAYTFLSRSALPPSSTPSFPRNLVTKINNEGGITNIMIANEGDLSKADRTRLAARDFS</sequence>
<proteinExistence type="predicted"/>
<dbReference type="EMBL" id="MU275894">
    <property type="protein sequence ID" value="KAI0047954.1"/>
    <property type="molecule type" value="Genomic_DNA"/>
</dbReference>
<dbReference type="Proteomes" id="UP000814033">
    <property type="component" value="Unassembled WGS sequence"/>
</dbReference>
<organism evidence="1 2">
    <name type="scientific">Auriscalpium vulgare</name>
    <dbReference type="NCBI Taxonomy" id="40419"/>
    <lineage>
        <taxon>Eukaryota</taxon>
        <taxon>Fungi</taxon>
        <taxon>Dikarya</taxon>
        <taxon>Basidiomycota</taxon>
        <taxon>Agaricomycotina</taxon>
        <taxon>Agaricomycetes</taxon>
        <taxon>Russulales</taxon>
        <taxon>Auriscalpiaceae</taxon>
        <taxon>Auriscalpium</taxon>
    </lineage>
</organism>
<name>A0ACB8RV76_9AGAM</name>
<keyword evidence="2" id="KW-1185">Reference proteome</keyword>
<evidence type="ECO:0000313" key="1">
    <source>
        <dbReference type="EMBL" id="KAI0047954.1"/>
    </source>
</evidence>
<accession>A0ACB8RV76</accession>
<reference evidence="1" key="1">
    <citation type="submission" date="2021-02" db="EMBL/GenBank/DDBJ databases">
        <authorList>
            <consortium name="DOE Joint Genome Institute"/>
            <person name="Ahrendt S."/>
            <person name="Looney B.P."/>
            <person name="Miyauchi S."/>
            <person name="Morin E."/>
            <person name="Drula E."/>
            <person name="Courty P.E."/>
            <person name="Chicoki N."/>
            <person name="Fauchery L."/>
            <person name="Kohler A."/>
            <person name="Kuo A."/>
            <person name="Labutti K."/>
            <person name="Pangilinan J."/>
            <person name="Lipzen A."/>
            <person name="Riley R."/>
            <person name="Andreopoulos W."/>
            <person name="He G."/>
            <person name="Johnson J."/>
            <person name="Barry K.W."/>
            <person name="Grigoriev I.V."/>
            <person name="Nagy L."/>
            <person name="Hibbett D."/>
            <person name="Henrissat B."/>
            <person name="Matheny P.B."/>
            <person name="Labbe J."/>
            <person name="Martin F."/>
        </authorList>
    </citation>
    <scope>NUCLEOTIDE SEQUENCE</scope>
    <source>
        <strain evidence="1">FP105234-sp</strain>
    </source>
</reference>
<comment type="caution">
    <text evidence="1">The sequence shown here is derived from an EMBL/GenBank/DDBJ whole genome shotgun (WGS) entry which is preliminary data.</text>
</comment>
<protein>
    <submittedName>
        <fullName evidence="1">Uncharacterized protein</fullName>
    </submittedName>
</protein>
<evidence type="ECO:0000313" key="2">
    <source>
        <dbReference type="Proteomes" id="UP000814033"/>
    </source>
</evidence>
<gene>
    <name evidence="1" type="ORF">FA95DRAFT_1595394</name>
</gene>